<proteinExistence type="predicted"/>
<dbReference type="EMBL" id="JARQWQ010000089">
    <property type="protein sequence ID" value="KAK2552170.1"/>
    <property type="molecule type" value="Genomic_DNA"/>
</dbReference>
<feature type="region of interest" description="Disordered" evidence="1">
    <location>
        <begin position="35"/>
        <end position="57"/>
    </location>
</feature>
<sequence>MSDDETFSQSSQSSLSIDDENMPEHVIRHYQFEPEFSSSEESVEEEGDLEGEQQHEDENFRTRNLDWHPLFLCLWEANLVPGLTSTWPRLYSGLLSSTVYIVIKCCFVYHRKQVLVLYIVKCGMAEELQIQKGCKLGNMRK</sequence>
<protein>
    <submittedName>
        <fullName evidence="2">Uncharacterized protein</fullName>
    </submittedName>
</protein>
<name>A0AAD9UWI7_ACRCE</name>
<feature type="region of interest" description="Disordered" evidence="1">
    <location>
        <begin position="1"/>
        <end position="23"/>
    </location>
</feature>
<accession>A0AAD9UWI7</accession>
<evidence type="ECO:0000256" key="1">
    <source>
        <dbReference type="SAM" id="MobiDB-lite"/>
    </source>
</evidence>
<evidence type="ECO:0000313" key="3">
    <source>
        <dbReference type="Proteomes" id="UP001249851"/>
    </source>
</evidence>
<reference evidence="2" key="2">
    <citation type="journal article" date="2023" name="Science">
        <title>Genomic signatures of disease resistance in endangered staghorn corals.</title>
        <authorList>
            <person name="Vollmer S.V."/>
            <person name="Selwyn J.D."/>
            <person name="Despard B.A."/>
            <person name="Roesel C.L."/>
        </authorList>
    </citation>
    <scope>NUCLEOTIDE SEQUENCE</scope>
    <source>
        <strain evidence="2">K2</strain>
    </source>
</reference>
<dbReference type="Proteomes" id="UP001249851">
    <property type="component" value="Unassembled WGS sequence"/>
</dbReference>
<reference evidence="2" key="1">
    <citation type="journal article" date="2023" name="G3 (Bethesda)">
        <title>Whole genome assembly and annotation of the endangered Caribbean coral Acropora cervicornis.</title>
        <authorList>
            <person name="Selwyn J.D."/>
            <person name="Vollmer S.V."/>
        </authorList>
    </citation>
    <scope>NUCLEOTIDE SEQUENCE</scope>
    <source>
        <strain evidence="2">K2</strain>
    </source>
</reference>
<keyword evidence="3" id="KW-1185">Reference proteome</keyword>
<evidence type="ECO:0000313" key="2">
    <source>
        <dbReference type="EMBL" id="KAK2552170.1"/>
    </source>
</evidence>
<dbReference type="AlphaFoldDB" id="A0AAD9UWI7"/>
<comment type="caution">
    <text evidence="2">The sequence shown here is derived from an EMBL/GenBank/DDBJ whole genome shotgun (WGS) entry which is preliminary data.</text>
</comment>
<feature type="compositionally biased region" description="Acidic residues" evidence="1">
    <location>
        <begin position="41"/>
        <end position="51"/>
    </location>
</feature>
<gene>
    <name evidence="2" type="ORF">P5673_026678</name>
</gene>
<organism evidence="2 3">
    <name type="scientific">Acropora cervicornis</name>
    <name type="common">Staghorn coral</name>
    <dbReference type="NCBI Taxonomy" id="6130"/>
    <lineage>
        <taxon>Eukaryota</taxon>
        <taxon>Metazoa</taxon>
        <taxon>Cnidaria</taxon>
        <taxon>Anthozoa</taxon>
        <taxon>Hexacorallia</taxon>
        <taxon>Scleractinia</taxon>
        <taxon>Astrocoeniina</taxon>
        <taxon>Acroporidae</taxon>
        <taxon>Acropora</taxon>
    </lineage>
</organism>